<comment type="similarity">
    <text evidence="2">Belongs to the glycosyl hydrolase 3 family.</text>
</comment>
<dbReference type="SUPFAM" id="SSF53098">
    <property type="entry name" value="Ribonuclease H-like"/>
    <property type="match status" value="1"/>
</dbReference>
<keyword evidence="6" id="KW-0326">Glycosidase</keyword>
<dbReference type="eggNOG" id="COG1472">
    <property type="taxonomic scope" value="Bacteria"/>
</dbReference>
<keyword evidence="10" id="KW-1185">Reference proteome</keyword>
<evidence type="ECO:0000256" key="6">
    <source>
        <dbReference type="ARBA" id="ARBA00023295"/>
    </source>
</evidence>
<dbReference type="GO" id="GO:0009251">
    <property type="term" value="P:glucan catabolic process"/>
    <property type="evidence" value="ECO:0007669"/>
    <property type="project" value="TreeGrafter"/>
</dbReference>
<dbReference type="eggNOG" id="COG2801">
    <property type="taxonomic scope" value="Bacteria"/>
</dbReference>
<keyword evidence="5" id="KW-0378">Hydrolase</keyword>
<evidence type="ECO:0000256" key="5">
    <source>
        <dbReference type="ARBA" id="ARBA00022801"/>
    </source>
</evidence>
<dbReference type="Gene3D" id="3.40.50.1700">
    <property type="entry name" value="Glycoside hydrolase family 3 C-terminal domain"/>
    <property type="match status" value="1"/>
</dbReference>
<dbReference type="Gene3D" id="3.30.420.10">
    <property type="entry name" value="Ribonuclease H-like superfamily/Ribonuclease H"/>
    <property type="match status" value="1"/>
</dbReference>
<dbReference type="EMBL" id="CP006734">
    <property type="protein sequence ID" value="AGW42619.1"/>
    <property type="molecule type" value="Genomic_DNA"/>
</dbReference>
<sequence length="604" mass="66324">MGEAGMLDRSSRPHHSPNKTPRRLVRKVVHLRWKKRLGPVGIGAQLGMPASTVHTVLSRCRINRPSHVDVRTGEPARRYEHEHPGSMIHVDIKKLGNIPDGGGWRYVGRLQGERNKAITAKRTGKHGITGDMITGTAFVHTVIDDHSRVAYAEIHDDETAATAIAVLRRAVGWFASRGVTVEQVLSDNGSAYRSYAWRDACAELSIQPKRTRPYHPQTNGKIERFHRTLADGWAYARHYNSESARRNALPAWLHSYNHHRPHTAIGSQPPISRLTNVPEKHTYYGMPIALEIDGEEIEPVGFGYNKQIVTGLLRQKLGYDGVVVTDWELVNDNHVGDQALPARAWGVEELNPEERMLRILDAGADQFGGEECVDLLLALVRDGRVSEARIDESARRLLLVKFQLGLFGDPFVDEEAAFALVGNEAFRAAGHRAQAESVTLLQVAEGALPLAPATRIYADGCSLPDAVATPEEAEVAVVRVNAPWEHRDDLFLEAWFHQGSLDFPPAEVERIRALAARVPVVLVVNLDRAAILTPFVDMPGVVALVGVFGTSDAALRDALSGRIPPRGRLPLELPSSMAAVEEHAPDAVGGSRDALFPIGHGLTL</sequence>
<evidence type="ECO:0000259" key="8">
    <source>
        <dbReference type="PROSITE" id="PS50994"/>
    </source>
</evidence>
<evidence type="ECO:0000313" key="10">
    <source>
        <dbReference type="Proteomes" id="UP000016743"/>
    </source>
</evidence>
<dbReference type="SUPFAM" id="SSF52279">
    <property type="entry name" value="Beta-D-glucan exohydrolase, C-terminal domain"/>
    <property type="match status" value="1"/>
</dbReference>
<dbReference type="InterPro" id="IPR001584">
    <property type="entry name" value="Integrase_cat-core"/>
</dbReference>
<reference evidence="9 10" key="1">
    <citation type="journal article" date="2013" name="Genome Announc.">
        <title>Complete Genome Sequence of Leifsonia xyli subsp. cynodontis Strain DSM46306, a Gram-Positive Bacterial Pathogen of Grasses.</title>
        <authorList>
            <person name="Monteiro-Vitorello C.B."/>
            <person name="Zerillo M.M."/>
            <person name="Van Sluys M.A."/>
            <person name="Camargo L.E."/>
            <person name="Kitajima J.P."/>
        </authorList>
    </citation>
    <scope>NUCLEOTIDE SEQUENCE [LARGE SCALE GENOMIC DNA]</scope>
    <source>
        <strain evidence="9 10">DSM 46306</strain>
    </source>
</reference>
<dbReference type="Proteomes" id="UP000016743">
    <property type="component" value="Chromosome"/>
</dbReference>
<dbReference type="GO" id="GO:0008422">
    <property type="term" value="F:beta-glucosidase activity"/>
    <property type="evidence" value="ECO:0007669"/>
    <property type="project" value="UniProtKB-EC"/>
</dbReference>
<name>U3PAQ0_LEIXC</name>
<evidence type="ECO:0000256" key="4">
    <source>
        <dbReference type="ARBA" id="ARBA00022729"/>
    </source>
</evidence>
<dbReference type="STRING" id="1389489.O159_27230"/>
<dbReference type="PANTHER" id="PTHR30620:SF16">
    <property type="entry name" value="LYSOSOMAL BETA GLUCOSIDASE"/>
    <property type="match status" value="1"/>
</dbReference>
<dbReference type="PROSITE" id="PS50994">
    <property type="entry name" value="INTEGRASE"/>
    <property type="match status" value="1"/>
</dbReference>
<keyword evidence="4" id="KW-0732">Signal</keyword>
<feature type="region of interest" description="Disordered" evidence="7">
    <location>
        <begin position="1"/>
        <end position="23"/>
    </location>
</feature>
<organism evidence="9 10">
    <name type="scientific">Leifsonia xyli subsp. cynodontis DSM 46306</name>
    <dbReference type="NCBI Taxonomy" id="1389489"/>
    <lineage>
        <taxon>Bacteria</taxon>
        <taxon>Bacillati</taxon>
        <taxon>Actinomycetota</taxon>
        <taxon>Actinomycetes</taxon>
        <taxon>Micrococcales</taxon>
        <taxon>Microbacteriaceae</taxon>
        <taxon>Leifsonia</taxon>
    </lineage>
</organism>
<feature type="domain" description="Integrase catalytic" evidence="8">
    <location>
        <begin position="95"/>
        <end position="277"/>
    </location>
</feature>
<dbReference type="AlphaFoldDB" id="U3PAQ0"/>
<dbReference type="InterPro" id="IPR017853">
    <property type="entry name" value="GH"/>
</dbReference>
<evidence type="ECO:0000256" key="7">
    <source>
        <dbReference type="SAM" id="MobiDB-lite"/>
    </source>
</evidence>
<dbReference type="Pfam" id="PF13683">
    <property type="entry name" value="rve_3"/>
    <property type="match status" value="1"/>
</dbReference>
<evidence type="ECO:0000313" key="9">
    <source>
        <dbReference type="EMBL" id="AGW42619.1"/>
    </source>
</evidence>
<gene>
    <name evidence="9" type="ORF">O159_27230</name>
</gene>
<dbReference type="Pfam" id="PF00933">
    <property type="entry name" value="Glyco_hydro_3"/>
    <property type="match status" value="1"/>
</dbReference>
<dbReference type="Gene3D" id="3.20.20.300">
    <property type="entry name" value="Glycoside hydrolase, family 3, N-terminal domain"/>
    <property type="match status" value="1"/>
</dbReference>
<evidence type="ECO:0000256" key="2">
    <source>
        <dbReference type="ARBA" id="ARBA00005336"/>
    </source>
</evidence>
<dbReference type="SUPFAM" id="SSF51445">
    <property type="entry name" value="(Trans)glycosidases"/>
    <property type="match status" value="1"/>
</dbReference>
<comment type="catalytic activity">
    <reaction evidence="1">
        <text>Hydrolysis of terminal, non-reducing beta-D-glucosyl residues with release of beta-D-glucose.</text>
        <dbReference type="EC" id="3.2.1.21"/>
    </reaction>
</comment>
<evidence type="ECO:0000256" key="1">
    <source>
        <dbReference type="ARBA" id="ARBA00000448"/>
    </source>
</evidence>
<dbReference type="GO" id="GO:0015074">
    <property type="term" value="P:DNA integration"/>
    <property type="evidence" value="ECO:0007669"/>
    <property type="project" value="InterPro"/>
</dbReference>
<dbReference type="InterPro" id="IPR047656">
    <property type="entry name" value="IS481-like_transpos"/>
</dbReference>
<dbReference type="EC" id="3.2.1.21" evidence="3"/>
<dbReference type="InterPro" id="IPR036881">
    <property type="entry name" value="Glyco_hydro_3_C_sf"/>
</dbReference>
<evidence type="ECO:0000256" key="3">
    <source>
        <dbReference type="ARBA" id="ARBA00012744"/>
    </source>
</evidence>
<proteinExistence type="inferred from homology"/>
<dbReference type="InterPro" id="IPR051915">
    <property type="entry name" value="Cellulose_Degrad_GH3"/>
</dbReference>
<accession>U3PAQ0</accession>
<dbReference type="InterPro" id="IPR002772">
    <property type="entry name" value="Glyco_hydro_3_C"/>
</dbReference>
<dbReference type="InterPro" id="IPR012337">
    <property type="entry name" value="RNaseH-like_sf"/>
</dbReference>
<dbReference type="InterPro" id="IPR036397">
    <property type="entry name" value="RNaseH_sf"/>
</dbReference>
<protein>
    <recommendedName>
        <fullName evidence="3">beta-glucosidase</fullName>
        <ecNumber evidence="3">3.2.1.21</ecNumber>
    </recommendedName>
</protein>
<dbReference type="InterPro" id="IPR036962">
    <property type="entry name" value="Glyco_hydro_3_N_sf"/>
</dbReference>
<feature type="compositionally biased region" description="Basic residues" evidence="7">
    <location>
        <begin position="12"/>
        <end position="23"/>
    </location>
</feature>
<dbReference type="InterPro" id="IPR001764">
    <property type="entry name" value="Glyco_hydro_3_N"/>
</dbReference>
<dbReference type="HOGENOM" id="CLU_451851_0_0_11"/>
<dbReference type="Pfam" id="PF01915">
    <property type="entry name" value="Glyco_hydro_3_C"/>
    <property type="match status" value="1"/>
</dbReference>
<dbReference type="PANTHER" id="PTHR30620">
    <property type="entry name" value="PERIPLASMIC BETA-GLUCOSIDASE-RELATED"/>
    <property type="match status" value="1"/>
</dbReference>
<dbReference type="PATRIC" id="fig|1389489.3.peg.2613"/>
<dbReference type="NCBIfam" id="NF033577">
    <property type="entry name" value="transpos_IS481"/>
    <property type="match status" value="1"/>
</dbReference>
<dbReference type="KEGG" id="lxy:O159_27230"/>
<dbReference type="GO" id="GO:0003676">
    <property type="term" value="F:nucleic acid binding"/>
    <property type="evidence" value="ECO:0007669"/>
    <property type="project" value="InterPro"/>
</dbReference>